<protein>
    <recommendedName>
        <fullName evidence="3">Acyl-coenzyme A:6-aminopenicillanic acid acyl-transferase</fullName>
    </recommendedName>
</protein>
<dbReference type="EMBL" id="CP037452">
    <property type="protein sequence ID" value="QDV49838.1"/>
    <property type="molecule type" value="Genomic_DNA"/>
</dbReference>
<dbReference type="OrthoDB" id="238427at2"/>
<accession>A0A518I9P3</accession>
<dbReference type="Proteomes" id="UP000318313">
    <property type="component" value="Chromosome"/>
</dbReference>
<keyword evidence="2" id="KW-1185">Reference proteome</keyword>
<evidence type="ECO:0000313" key="1">
    <source>
        <dbReference type="EMBL" id="QDV49838.1"/>
    </source>
</evidence>
<evidence type="ECO:0000313" key="2">
    <source>
        <dbReference type="Proteomes" id="UP000318313"/>
    </source>
</evidence>
<name>A0A518I9P3_9PLAN</name>
<gene>
    <name evidence="1" type="ORF">Enr17x_18590</name>
</gene>
<dbReference type="Gene3D" id="3.60.60.10">
    <property type="entry name" value="Penicillin V Acylase, Chain A"/>
    <property type="match status" value="1"/>
</dbReference>
<dbReference type="RefSeq" id="WP_145307910.1">
    <property type="nucleotide sequence ID" value="NZ_CP037452.1"/>
</dbReference>
<organism evidence="1 2">
    <name type="scientific">Gimesia fumaroli</name>
    <dbReference type="NCBI Taxonomy" id="2527976"/>
    <lineage>
        <taxon>Bacteria</taxon>
        <taxon>Pseudomonadati</taxon>
        <taxon>Planctomycetota</taxon>
        <taxon>Planctomycetia</taxon>
        <taxon>Planctomycetales</taxon>
        <taxon>Planctomycetaceae</taxon>
        <taxon>Gimesia</taxon>
    </lineage>
</organism>
<sequence length="435" mass="47678">MFDRKYCLVMIPALWIVVVLMSANSHLNACTTAVISGRATADGRPILWKNRDTKSGRHNEVVFMQKGKYKAVAVVNANNYKTVWMGVNEAGFCIENSLSRDLQDSEKSKGPGNGGLMKRALETCATVADFQALLDKTNASGRTTVANFGVIDAAGGAALFETGPKEYAFYDANDPKVAPHGYIVRSNFSMTANQLPANPDFKTIRKIYSSDRYCQACSRLISQESKGITIDYAVQNLTRDLSSINGTPFPGSINGAAKKLPAVIATDKTISRTTTVSAAVFHGVKPGEDPLLTTMWTILGDPKFSIAVPCWVATEEIADPLTDKNGGELGEIAILLREWNLNKNASGVITTHLPSIWNDLWPTEKQILKQTAQAMQTWNRDGLSKPQMKELHRELAELAMKSMQKELREMKQIALSMPAPKPPKFKPVTKTIVVP</sequence>
<dbReference type="KEGG" id="gfm:Enr17x_18590"/>
<proteinExistence type="predicted"/>
<evidence type="ECO:0008006" key="3">
    <source>
        <dbReference type="Google" id="ProtNLM"/>
    </source>
</evidence>
<dbReference type="AlphaFoldDB" id="A0A518I9P3"/>
<reference evidence="1 2" key="1">
    <citation type="submission" date="2019-03" db="EMBL/GenBank/DDBJ databases">
        <title>Deep-cultivation of Planctomycetes and their phenomic and genomic characterization uncovers novel biology.</title>
        <authorList>
            <person name="Wiegand S."/>
            <person name="Jogler M."/>
            <person name="Boedeker C."/>
            <person name="Pinto D."/>
            <person name="Vollmers J."/>
            <person name="Rivas-Marin E."/>
            <person name="Kohn T."/>
            <person name="Peeters S.H."/>
            <person name="Heuer A."/>
            <person name="Rast P."/>
            <person name="Oberbeckmann S."/>
            <person name="Bunk B."/>
            <person name="Jeske O."/>
            <person name="Meyerdierks A."/>
            <person name="Storesund J.E."/>
            <person name="Kallscheuer N."/>
            <person name="Luecker S."/>
            <person name="Lage O.M."/>
            <person name="Pohl T."/>
            <person name="Merkel B.J."/>
            <person name="Hornburger P."/>
            <person name="Mueller R.-W."/>
            <person name="Bruemmer F."/>
            <person name="Labrenz M."/>
            <person name="Spormann A.M."/>
            <person name="Op den Camp H."/>
            <person name="Overmann J."/>
            <person name="Amann R."/>
            <person name="Jetten M.S.M."/>
            <person name="Mascher T."/>
            <person name="Medema M.H."/>
            <person name="Devos D.P."/>
            <person name="Kaster A.-K."/>
            <person name="Ovreas L."/>
            <person name="Rohde M."/>
            <person name="Galperin M.Y."/>
            <person name="Jogler C."/>
        </authorList>
    </citation>
    <scope>NUCLEOTIDE SEQUENCE [LARGE SCALE GENOMIC DNA]</scope>
    <source>
        <strain evidence="1 2">Enr17</strain>
    </source>
</reference>